<gene>
    <name evidence="1" type="ORF">MACH07_24660</name>
</gene>
<dbReference type="EMBL" id="AP027268">
    <property type="protein sequence ID" value="BDW93634.1"/>
    <property type="molecule type" value="Genomic_DNA"/>
</dbReference>
<evidence type="ECO:0000313" key="2">
    <source>
        <dbReference type="Proteomes" id="UP001330184"/>
    </source>
</evidence>
<dbReference type="RefSeq" id="WP_338194303.1">
    <property type="nucleotide sequence ID" value="NZ_AP027268.1"/>
</dbReference>
<dbReference type="Proteomes" id="UP001330184">
    <property type="component" value="Chromosome"/>
</dbReference>
<sequence>MLLTQDYDAAQISNVDLDKKDKNAFSFKFGGIENLIINKGIVDILEGTKPAFNNRKINHLNENLN</sequence>
<accession>A0AA48KMZ3</accession>
<dbReference type="AlphaFoldDB" id="A0AA48KMZ3"/>
<keyword evidence="2" id="KW-1185">Reference proteome</keyword>
<evidence type="ECO:0000313" key="1">
    <source>
        <dbReference type="EMBL" id="BDW93634.1"/>
    </source>
</evidence>
<organism evidence="1 2">
    <name type="scientific">Flagellimonas marinaquae</name>
    <dbReference type="NCBI Taxonomy" id="254955"/>
    <lineage>
        <taxon>Bacteria</taxon>
        <taxon>Pseudomonadati</taxon>
        <taxon>Bacteroidota</taxon>
        <taxon>Flavobacteriia</taxon>
        <taxon>Flavobacteriales</taxon>
        <taxon>Flavobacteriaceae</taxon>
        <taxon>Flagellimonas</taxon>
    </lineage>
</organism>
<reference evidence="1 2" key="1">
    <citation type="submission" date="2023-01" db="EMBL/GenBank/DDBJ databases">
        <title>Complete genome sequence of Muricauda aquimarina strain IFOP_LL357.</title>
        <authorList>
            <person name="Gajardo G."/>
            <person name="Ueki S."/>
            <person name="Maruyama F."/>
        </authorList>
    </citation>
    <scope>NUCLEOTIDE SEQUENCE [LARGE SCALE GENOMIC DNA]</scope>
    <source>
        <strain evidence="1 2">IFOP_LL357</strain>
    </source>
</reference>
<proteinExistence type="predicted"/>
<protein>
    <submittedName>
        <fullName evidence="1">Uncharacterized protein</fullName>
    </submittedName>
</protein>
<name>A0AA48KMZ3_9FLAO</name>